<dbReference type="EC" id="1.17.99.9" evidence="12"/>
<feature type="transmembrane region" description="Helical" evidence="12">
    <location>
        <begin position="169"/>
        <end position="189"/>
    </location>
</feature>
<feature type="transmembrane region" description="Helical" evidence="12">
    <location>
        <begin position="303"/>
        <end position="323"/>
    </location>
</feature>
<feature type="transmembrane region" description="Helical" evidence="12">
    <location>
        <begin position="108"/>
        <end position="126"/>
    </location>
</feature>
<dbReference type="Proteomes" id="UP000182840">
    <property type="component" value="Chromosome"/>
</dbReference>
<evidence type="ECO:0000256" key="4">
    <source>
        <dbReference type="ARBA" id="ARBA00022723"/>
    </source>
</evidence>
<dbReference type="OrthoDB" id="9793156at2"/>
<keyword evidence="3 12" id="KW-0812">Transmembrane</keyword>
<feature type="transmembrane region" description="Helical" evidence="12">
    <location>
        <begin position="272"/>
        <end position="291"/>
    </location>
</feature>
<keyword evidence="14" id="KW-1185">Reference proteome</keyword>
<name>A0A1L3SR49_9HYPH</name>
<feature type="transmembrane region" description="Helical" evidence="12">
    <location>
        <begin position="210"/>
        <end position="234"/>
    </location>
</feature>
<protein>
    <recommendedName>
        <fullName evidence="12">Heme A synthase</fullName>
        <shortName evidence="12">HAS</shortName>
        <ecNumber evidence="12">1.17.99.9</ecNumber>
    </recommendedName>
    <alternativeName>
        <fullName evidence="12">Cytochrome aa3-controlling protein</fullName>
    </alternativeName>
</protein>
<comment type="similarity">
    <text evidence="12">Belongs to the COX15/CtaA family. Type 2 subfamily.</text>
</comment>
<evidence type="ECO:0000256" key="6">
    <source>
        <dbReference type="ARBA" id="ARBA00023002"/>
    </source>
</evidence>
<dbReference type="GO" id="GO:0120547">
    <property type="term" value="F:heme A synthase activity"/>
    <property type="evidence" value="ECO:0007669"/>
    <property type="project" value="UniProtKB-EC"/>
</dbReference>
<comment type="subunit">
    <text evidence="12">Interacts with CtaB.</text>
</comment>
<organism evidence="13 14">
    <name type="scientific">Aquibium oceanicum</name>
    <dbReference type="NCBI Taxonomy" id="1670800"/>
    <lineage>
        <taxon>Bacteria</taxon>
        <taxon>Pseudomonadati</taxon>
        <taxon>Pseudomonadota</taxon>
        <taxon>Alphaproteobacteria</taxon>
        <taxon>Hyphomicrobiales</taxon>
        <taxon>Phyllobacteriaceae</taxon>
        <taxon>Aquibium</taxon>
    </lineage>
</organism>
<evidence type="ECO:0000256" key="5">
    <source>
        <dbReference type="ARBA" id="ARBA00022989"/>
    </source>
</evidence>
<evidence type="ECO:0000256" key="9">
    <source>
        <dbReference type="ARBA" id="ARBA00023136"/>
    </source>
</evidence>
<gene>
    <name evidence="12" type="primary">ctaA</name>
    <name evidence="13" type="ORF">BSQ44_11005</name>
</gene>
<comment type="cofactor">
    <cofactor evidence="1 12">
        <name>heme b</name>
        <dbReference type="ChEBI" id="CHEBI:60344"/>
    </cofactor>
</comment>
<feature type="binding site" description="axial binding residue" evidence="12">
    <location>
        <position position="270"/>
    </location>
    <ligand>
        <name>heme</name>
        <dbReference type="ChEBI" id="CHEBI:30413"/>
    </ligand>
    <ligandPart>
        <name>Fe</name>
        <dbReference type="ChEBI" id="CHEBI:18248"/>
    </ligandPart>
</feature>
<dbReference type="Pfam" id="PF02628">
    <property type="entry name" value="COX15-CtaA"/>
    <property type="match status" value="1"/>
</dbReference>
<evidence type="ECO:0000256" key="8">
    <source>
        <dbReference type="ARBA" id="ARBA00023133"/>
    </source>
</evidence>
<evidence type="ECO:0000256" key="12">
    <source>
        <dbReference type="HAMAP-Rule" id="MF_01665"/>
    </source>
</evidence>
<keyword evidence="12" id="KW-1003">Cell membrane</keyword>
<keyword evidence="5 12" id="KW-1133">Transmembrane helix</keyword>
<reference evidence="14" key="1">
    <citation type="submission" date="2016-11" db="EMBL/GenBank/DDBJ databases">
        <title>Mesorhizobium oceanicum sp. nov., isolated from deep seawater in South China Sea.</title>
        <authorList>
            <person name="Fu G.-Y."/>
        </authorList>
    </citation>
    <scope>NUCLEOTIDE SEQUENCE [LARGE SCALE GENOMIC DNA]</scope>
    <source>
        <strain evidence="14">B7</strain>
    </source>
</reference>
<feature type="transmembrane region" description="Helical" evidence="12">
    <location>
        <begin position="329"/>
        <end position="346"/>
    </location>
</feature>
<dbReference type="InterPro" id="IPR003780">
    <property type="entry name" value="COX15/CtaA_fam"/>
</dbReference>
<dbReference type="AlphaFoldDB" id="A0A1L3SR49"/>
<dbReference type="GO" id="GO:0005886">
    <property type="term" value="C:plasma membrane"/>
    <property type="evidence" value="ECO:0007669"/>
    <property type="project" value="UniProtKB-SubCell"/>
</dbReference>
<dbReference type="RefSeq" id="WP_072604013.1">
    <property type="nucleotide sequence ID" value="NZ_CP018171.1"/>
</dbReference>
<dbReference type="KEGG" id="meso:BSQ44_11005"/>
<comment type="pathway">
    <text evidence="10 12">Porphyrin-containing compound metabolism; heme A biosynthesis; heme A from heme O: step 1/1.</text>
</comment>
<evidence type="ECO:0000256" key="1">
    <source>
        <dbReference type="ARBA" id="ARBA00001970"/>
    </source>
</evidence>
<sequence>MTAFAEPVLHDRLERQAHNRVLVRGWLYVVLLMLFALVFVGGATRLTESGLSITEWKPIHGVIPPLSDAEWQEEFEKYRQIPEYQQINKGMSLDAFKTIFWWEWTHRLLARGVGFVFALPLAFFWVTGRLERSLKPKLVGILLLGAFQGAVGWWMVASGLVERTDVSQYRLATHLTIACIIFAATMVVARGLAPHSAPRSSPETRRFAGILLLLALIQIYLGGLVAGLNAGFAYNTWPLMDGSIVPGDLLVQQPWFLNFFENAKTVQFVHRMGGYVLFAAALWHVFAARSADRGSTHARRAVVFFHLVLVQAAIGITTLLTVVDIGWALLHQAFALVVLGFAAAHWRATRGSYPAETGVVVRS</sequence>
<evidence type="ECO:0000256" key="3">
    <source>
        <dbReference type="ARBA" id="ARBA00022692"/>
    </source>
</evidence>
<dbReference type="PANTHER" id="PTHR23289">
    <property type="entry name" value="CYTOCHROME C OXIDASE ASSEMBLY PROTEIN COX15"/>
    <property type="match status" value="1"/>
</dbReference>
<feature type="transmembrane region" description="Helical" evidence="12">
    <location>
        <begin position="21"/>
        <end position="42"/>
    </location>
</feature>
<comment type="subcellular location">
    <subcellularLocation>
        <location evidence="12">Cell membrane</location>
        <topology evidence="12">Multi-pass membrane protein</topology>
    </subcellularLocation>
    <subcellularLocation>
        <location evidence="2">Membrane</location>
        <topology evidence="2">Multi-pass membrane protein</topology>
    </subcellularLocation>
</comment>
<keyword evidence="8 12" id="KW-0350">Heme biosynthesis</keyword>
<dbReference type="EMBL" id="CP018171">
    <property type="protein sequence ID" value="APH71840.1"/>
    <property type="molecule type" value="Genomic_DNA"/>
</dbReference>
<dbReference type="HAMAP" id="MF_01665">
    <property type="entry name" value="HemeA_synth_type2"/>
    <property type="match status" value="1"/>
</dbReference>
<dbReference type="STRING" id="1670800.BSQ44_11005"/>
<dbReference type="GO" id="GO:0006784">
    <property type="term" value="P:heme A biosynthetic process"/>
    <property type="evidence" value="ECO:0007669"/>
    <property type="project" value="UniProtKB-UniRule"/>
</dbReference>
<comment type="catalytic activity">
    <reaction evidence="11">
        <text>Fe(II)-heme o + 2 A + H2O = Fe(II)-heme a + 2 AH2</text>
        <dbReference type="Rhea" id="RHEA:63388"/>
        <dbReference type="ChEBI" id="CHEBI:13193"/>
        <dbReference type="ChEBI" id="CHEBI:15377"/>
        <dbReference type="ChEBI" id="CHEBI:17499"/>
        <dbReference type="ChEBI" id="CHEBI:60530"/>
        <dbReference type="ChEBI" id="CHEBI:61715"/>
        <dbReference type="EC" id="1.17.99.9"/>
    </reaction>
    <physiologicalReaction direction="left-to-right" evidence="11">
        <dbReference type="Rhea" id="RHEA:63389"/>
    </physiologicalReaction>
</comment>
<keyword evidence="9 12" id="KW-0472">Membrane</keyword>
<dbReference type="GO" id="GO:0046872">
    <property type="term" value="F:metal ion binding"/>
    <property type="evidence" value="ECO:0007669"/>
    <property type="project" value="UniProtKB-KW"/>
</dbReference>
<evidence type="ECO:0000256" key="11">
    <source>
        <dbReference type="ARBA" id="ARBA00048044"/>
    </source>
</evidence>
<proteinExistence type="inferred from homology"/>
<evidence type="ECO:0000256" key="10">
    <source>
        <dbReference type="ARBA" id="ARBA00044501"/>
    </source>
</evidence>
<keyword evidence="7 12" id="KW-0408">Iron</keyword>
<accession>A0A1L3SR49</accession>
<dbReference type="UniPathway" id="UPA00269">
    <property type="reaction ID" value="UER00713"/>
</dbReference>
<evidence type="ECO:0000256" key="7">
    <source>
        <dbReference type="ARBA" id="ARBA00023004"/>
    </source>
</evidence>
<keyword evidence="4 12" id="KW-0479">Metal-binding</keyword>
<dbReference type="InterPro" id="IPR023754">
    <property type="entry name" value="HemeA_Synthase_type2"/>
</dbReference>
<feature type="binding site" description="axial binding residue" evidence="12">
    <location>
        <position position="331"/>
    </location>
    <ligand>
        <name>heme</name>
        <dbReference type="ChEBI" id="CHEBI:30413"/>
    </ligand>
    <ligandPart>
        <name>Fe</name>
        <dbReference type="ChEBI" id="CHEBI:18248"/>
    </ligandPart>
</feature>
<evidence type="ECO:0000313" key="14">
    <source>
        <dbReference type="Proteomes" id="UP000182840"/>
    </source>
</evidence>
<comment type="function">
    <text evidence="12">Catalyzes the conversion of heme O to heme A by two successive hydroxylations of the methyl group at C8. The first hydroxylation forms heme I, the second hydroxylation results in an unstable dihydroxymethyl group, which spontaneously dehydrates, resulting in the formyl group of heme A.</text>
</comment>
<feature type="transmembrane region" description="Helical" evidence="12">
    <location>
        <begin position="138"/>
        <end position="157"/>
    </location>
</feature>
<evidence type="ECO:0000313" key="13">
    <source>
        <dbReference type="EMBL" id="APH71840.1"/>
    </source>
</evidence>
<evidence type="ECO:0000256" key="2">
    <source>
        <dbReference type="ARBA" id="ARBA00004141"/>
    </source>
</evidence>
<dbReference type="PANTHER" id="PTHR23289:SF2">
    <property type="entry name" value="CYTOCHROME C OXIDASE ASSEMBLY PROTEIN COX15 HOMOLOG"/>
    <property type="match status" value="1"/>
</dbReference>
<keyword evidence="6 12" id="KW-0560">Oxidoreductase</keyword>